<dbReference type="eggNOG" id="ENOG502ZC4B">
    <property type="taxonomic scope" value="Bacteria"/>
</dbReference>
<evidence type="ECO:0000313" key="1">
    <source>
        <dbReference type="EMBL" id="ADU34799.1"/>
    </source>
</evidence>
<gene>
    <name evidence="1" type="ordered locus">Varpa_0578</name>
</gene>
<reference evidence="1 2" key="2">
    <citation type="journal article" date="2013" name="Genome Announc.">
        <title>Genome of the Root-Associated Plant Growth-Promoting Bacterium Variovorax paradoxus Strain EPS.</title>
        <authorList>
            <person name="Han J.I."/>
            <person name="Spain J.C."/>
            <person name="Leadbetter J.R."/>
            <person name="Ovchinnikova G."/>
            <person name="Goodwin L.A."/>
            <person name="Han C.S."/>
            <person name="Woyke T."/>
            <person name="Davenport K.W."/>
            <person name="Orwin P.M."/>
        </authorList>
    </citation>
    <scope>NUCLEOTIDE SEQUENCE [LARGE SCALE GENOMIC DNA]</scope>
    <source>
        <strain evidence="1 2">EPS</strain>
    </source>
</reference>
<organism evidence="1 2">
    <name type="scientific">Variovorax paradoxus (strain EPS)</name>
    <dbReference type="NCBI Taxonomy" id="595537"/>
    <lineage>
        <taxon>Bacteria</taxon>
        <taxon>Pseudomonadati</taxon>
        <taxon>Pseudomonadota</taxon>
        <taxon>Betaproteobacteria</taxon>
        <taxon>Burkholderiales</taxon>
        <taxon>Comamonadaceae</taxon>
        <taxon>Variovorax</taxon>
    </lineage>
</organism>
<evidence type="ECO:0000313" key="2">
    <source>
        <dbReference type="Proteomes" id="UP000008917"/>
    </source>
</evidence>
<dbReference type="AlphaFoldDB" id="E6V5J3"/>
<dbReference type="RefSeq" id="WP_013539045.1">
    <property type="nucleotide sequence ID" value="NC_014931.1"/>
</dbReference>
<dbReference type="OrthoDB" id="5516213at2"/>
<protein>
    <submittedName>
        <fullName evidence="1">Uncharacterized protein</fullName>
    </submittedName>
</protein>
<dbReference type="KEGG" id="vpe:Varpa_0578"/>
<proteinExistence type="predicted"/>
<dbReference type="STRING" id="595537.Varpa_0578"/>
<dbReference type="HOGENOM" id="CLU_071258_0_1_4"/>
<accession>E6V5J3</accession>
<name>E6V5J3_VARPE</name>
<sequence length="300" mass="32392">MASNESSPLAGLLVRAAVVRDPALGFVLACDPKLAAADVDHTISFRWKSGVFNAGRAKYSAIALCIVERPEYGVVKVSASGVYSVETPSGIAVSNLFRDASPARSSPRFGDLRSVVAIDGRAYAVGFEGMVFRLDGPNRWARIDEGLPESFDIEALDGFSDDELYAVGFGGQAWARVNQVWEPLDVGVNTVLTSVHCSEHGDVHAAGHRGVLIRGRGAMWEVLPQDMKKDIWGLAWFGGQLYVSTLSGLYRLVDDLLEPVDFGADPPKTTYRLSAANGVLWSIGAKDLMAFDGVRWSRIA</sequence>
<reference evidence="2" key="1">
    <citation type="submission" date="2010-12" db="EMBL/GenBank/DDBJ databases">
        <title>Complete sequence of Variovorax paradoxus EPS.</title>
        <authorList>
            <consortium name="US DOE Joint Genome Institute"/>
            <person name="Lucas S."/>
            <person name="Copeland A."/>
            <person name="Lapidus A."/>
            <person name="Cheng J.-F."/>
            <person name="Goodwin L."/>
            <person name="Pitluck S."/>
            <person name="Teshima H."/>
            <person name="Detter J.C."/>
            <person name="Han C."/>
            <person name="Tapia R."/>
            <person name="Land M."/>
            <person name="Hauser L."/>
            <person name="Kyrpides N."/>
            <person name="Ivanova N."/>
            <person name="Ovchinnikova G."/>
            <person name="Orwin P."/>
            <person name="Han J.-I.G."/>
            <person name="Woyke T."/>
        </authorList>
    </citation>
    <scope>NUCLEOTIDE SEQUENCE [LARGE SCALE GENOMIC DNA]</scope>
    <source>
        <strain evidence="2">EPS</strain>
    </source>
</reference>
<dbReference type="EMBL" id="CP002417">
    <property type="protein sequence ID" value="ADU34799.1"/>
    <property type="molecule type" value="Genomic_DNA"/>
</dbReference>
<dbReference type="Proteomes" id="UP000008917">
    <property type="component" value="Chromosome"/>
</dbReference>